<evidence type="ECO:0000256" key="1">
    <source>
        <dbReference type="SAM" id="Phobius"/>
    </source>
</evidence>
<feature type="transmembrane region" description="Helical" evidence="1">
    <location>
        <begin position="226"/>
        <end position="248"/>
    </location>
</feature>
<keyword evidence="1" id="KW-1133">Transmembrane helix</keyword>
<protein>
    <submittedName>
        <fullName evidence="2">Uncharacterized protein</fullName>
    </submittedName>
</protein>
<dbReference type="NCBIfam" id="TIGR01571">
    <property type="entry name" value="A_thal_Cys_rich"/>
    <property type="match status" value="1"/>
</dbReference>
<dbReference type="Pfam" id="PF04749">
    <property type="entry name" value="PLAC8"/>
    <property type="match status" value="1"/>
</dbReference>
<evidence type="ECO:0000313" key="3">
    <source>
        <dbReference type="Proteomes" id="UP001140949"/>
    </source>
</evidence>
<dbReference type="EMBL" id="JANAVB010008197">
    <property type="protein sequence ID" value="KAJ6841915.1"/>
    <property type="molecule type" value="Genomic_DNA"/>
</dbReference>
<dbReference type="GO" id="GO:0051762">
    <property type="term" value="P:sesquiterpene biosynthetic process"/>
    <property type="evidence" value="ECO:0007669"/>
    <property type="project" value="TreeGrafter"/>
</dbReference>
<feature type="transmembrane region" description="Helical" evidence="1">
    <location>
        <begin position="386"/>
        <end position="405"/>
    </location>
</feature>
<name>A0AAX6HNP4_IRIPA</name>
<accession>A0AAX6HNP4</accession>
<feature type="transmembrane region" description="Helical" evidence="1">
    <location>
        <begin position="353"/>
        <end position="371"/>
    </location>
</feature>
<reference evidence="2" key="2">
    <citation type="submission" date="2023-04" db="EMBL/GenBank/DDBJ databases">
        <authorList>
            <person name="Bruccoleri R.E."/>
            <person name="Oakeley E.J."/>
            <person name="Faust A.-M."/>
            <person name="Dessus-Babus S."/>
            <person name="Altorfer M."/>
            <person name="Burckhardt D."/>
            <person name="Oertli M."/>
            <person name="Naumann U."/>
            <person name="Petersen F."/>
            <person name="Wong J."/>
        </authorList>
    </citation>
    <scope>NUCLEOTIDE SEQUENCE</scope>
    <source>
        <strain evidence="2">GSM-AAB239-AS_SAM_17_03QT</strain>
        <tissue evidence="2">Leaf</tissue>
    </source>
</reference>
<keyword evidence="3" id="KW-1185">Reference proteome</keyword>
<reference evidence="2" key="1">
    <citation type="journal article" date="2023" name="GigaByte">
        <title>Genome assembly of the bearded iris, Iris pallida Lam.</title>
        <authorList>
            <person name="Bruccoleri R.E."/>
            <person name="Oakeley E.J."/>
            <person name="Faust A.M.E."/>
            <person name="Altorfer M."/>
            <person name="Dessus-Babus S."/>
            <person name="Burckhardt D."/>
            <person name="Oertli M."/>
            <person name="Naumann U."/>
            <person name="Petersen F."/>
            <person name="Wong J."/>
        </authorList>
    </citation>
    <scope>NUCLEOTIDE SEQUENCE</scope>
    <source>
        <strain evidence="2">GSM-AAB239-AS_SAM_17_03QT</strain>
    </source>
</reference>
<dbReference type="AlphaFoldDB" id="A0AAX6HNP4"/>
<dbReference type="GO" id="GO:0009975">
    <property type="term" value="F:cyclase activity"/>
    <property type="evidence" value="ECO:0007669"/>
    <property type="project" value="TreeGrafter"/>
</dbReference>
<keyword evidence="1" id="KW-0812">Transmembrane</keyword>
<dbReference type="InterPro" id="IPR006461">
    <property type="entry name" value="PLAC_motif_containing"/>
</dbReference>
<dbReference type="PANTHER" id="PTHR31045">
    <property type="entry name" value="PLAC8 FAMILY PROTEIN-RELATED"/>
    <property type="match status" value="1"/>
</dbReference>
<evidence type="ECO:0000313" key="2">
    <source>
        <dbReference type="EMBL" id="KAJ6841915.1"/>
    </source>
</evidence>
<feature type="transmembrane region" description="Helical" evidence="1">
    <location>
        <begin position="128"/>
        <end position="152"/>
    </location>
</feature>
<dbReference type="PANTHER" id="PTHR31045:SF23">
    <property type="entry name" value="OS01G0825900 PROTEIN"/>
    <property type="match status" value="1"/>
</dbReference>
<gene>
    <name evidence="2" type="ORF">M6B38_303630</name>
</gene>
<organism evidence="2 3">
    <name type="scientific">Iris pallida</name>
    <name type="common">Sweet iris</name>
    <dbReference type="NCBI Taxonomy" id="29817"/>
    <lineage>
        <taxon>Eukaryota</taxon>
        <taxon>Viridiplantae</taxon>
        <taxon>Streptophyta</taxon>
        <taxon>Embryophyta</taxon>
        <taxon>Tracheophyta</taxon>
        <taxon>Spermatophyta</taxon>
        <taxon>Magnoliopsida</taxon>
        <taxon>Liliopsida</taxon>
        <taxon>Asparagales</taxon>
        <taxon>Iridaceae</taxon>
        <taxon>Iridoideae</taxon>
        <taxon>Irideae</taxon>
        <taxon>Iris</taxon>
    </lineage>
</organism>
<sequence>MVSEEIHIDHEAAAAAPTLSKFRQFKLRVPSINTKGTGLDYQRSPTPRLLDFLKARPSRDWLLNFRLSSPLAVFRRTVNRREEISLSTPSPAGGLLRIRRFHVRFLRKIDWSSVLRACREWLLQPLNIALLVWLLSVAAVAVFLGLLLLGAFNRLVQSKPVRSNWVETCNQIINALFTLMSLYQHPTLLHHLFLLLRWTPEDVVALRKVYCKDGAYRVREWFHMMVVAFLLQLAFFAQYALCAVYWLYPSKTRPEYLENIFGGVGIVATVAAGVYTLYSPLGREYSLYTDEEDPPSSSSRNAIKSAAAAVVAQPEWAGGLFDCGDDATVARLSFFCTCCVFGWNMERLGFGNMYVHIVTFVLLCIAPFWIFSTTALKINNVVVDNLMWALGVLLCLLGLMYGGFWRTEMRRKFGLPGSDFCCGSAALTDYFQWMFCWPCSLAQEVRTGNFYDVEDDSLCRKLLDIDEEERQMPGEDGGSGTAGRSVPELLISIAADDSSVPDSGVILIPPVQTLIQFDGHIVAVEEQSQSDSSEAGKD</sequence>
<dbReference type="InterPro" id="IPR021369">
    <property type="entry name" value="DUF2985"/>
</dbReference>
<dbReference type="Pfam" id="PF11204">
    <property type="entry name" value="DUF2985"/>
    <property type="match status" value="1"/>
</dbReference>
<feature type="transmembrane region" description="Helical" evidence="1">
    <location>
        <begin position="260"/>
        <end position="278"/>
    </location>
</feature>
<comment type="caution">
    <text evidence="2">The sequence shown here is derived from an EMBL/GenBank/DDBJ whole genome shotgun (WGS) entry which is preliminary data.</text>
</comment>
<dbReference type="Proteomes" id="UP001140949">
    <property type="component" value="Unassembled WGS sequence"/>
</dbReference>
<proteinExistence type="predicted"/>
<keyword evidence="1" id="KW-0472">Membrane</keyword>